<dbReference type="EMBL" id="LT838813">
    <property type="protein sequence ID" value="SMD42751.1"/>
    <property type="molecule type" value="Genomic_DNA"/>
</dbReference>
<dbReference type="STRING" id="758820.SAMN00777080_1315"/>
<evidence type="ECO:0000313" key="1">
    <source>
        <dbReference type="EMBL" id="SMD42751.1"/>
    </source>
</evidence>
<evidence type="ECO:0000313" key="2">
    <source>
        <dbReference type="Proteomes" id="UP000192333"/>
    </source>
</evidence>
<dbReference type="Proteomes" id="UP000192333">
    <property type="component" value="Chromosome I"/>
</dbReference>
<gene>
    <name evidence="1" type="ORF">SAMN00777080_1315</name>
</gene>
<organism evidence="1 2">
    <name type="scientific">Aquiflexum balticum DSM 16537</name>
    <dbReference type="NCBI Taxonomy" id="758820"/>
    <lineage>
        <taxon>Bacteria</taxon>
        <taxon>Pseudomonadati</taxon>
        <taxon>Bacteroidota</taxon>
        <taxon>Cytophagia</taxon>
        <taxon>Cytophagales</taxon>
        <taxon>Cyclobacteriaceae</taxon>
        <taxon>Aquiflexum</taxon>
    </lineage>
</organism>
<proteinExistence type="predicted"/>
<dbReference type="AlphaFoldDB" id="A0A1W2H1J6"/>
<sequence length="55" mass="6702">MIKFFRKIRQRLLAEGNLKRFIDKLKPAAWQVFLFFHKTLLLQMGFNIHGTLRNR</sequence>
<reference evidence="2" key="1">
    <citation type="submission" date="2017-04" db="EMBL/GenBank/DDBJ databases">
        <authorList>
            <person name="Varghese N."/>
            <person name="Submissions S."/>
        </authorList>
    </citation>
    <scope>NUCLEOTIDE SEQUENCE [LARGE SCALE GENOMIC DNA]</scope>
    <source>
        <strain evidence="2">DSM 16537</strain>
    </source>
</reference>
<keyword evidence="2" id="KW-1185">Reference proteome</keyword>
<accession>A0A1W2H1J6</accession>
<protein>
    <submittedName>
        <fullName evidence="1">Uncharacterized protein</fullName>
    </submittedName>
</protein>
<name>A0A1W2H1J6_9BACT</name>